<reference evidence="2" key="1">
    <citation type="journal article" date="2020" name="Front. Microbiol.">
        <title>Gene regulatory networks of Penicillium echinulatum 2HH and Penicillium oxalicum 114-2 inferred by a computational biology approach.</title>
        <authorList>
            <person name="Lenz A.R."/>
            <person name="Galan-Vasquez E."/>
            <person name="Balbinot E."/>
            <person name="De Abreu F.P."/>
            <person name="De Oliveira N.S."/>
            <person name="Da Rosa L.O."/>
            <person name="De Avila E Silva S."/>
            <person name="Camassola M."/>
            <person name="Dillon A.J.P."/>
            <person name="Perez-Rueda E."/>
        </authorList>
    </citation>
    <scope>NUCLEOTIDE SEQUENCE</scope>
    <source>
        <strain evidence="2">S1M29</strain>
    </source>
</reference>
<evidence type="ECO:0000313" key="3">
    <source>
        <dbReference type="Proteomes" id="UP000631181"/>
    </source>
</evidence>
<proteinExistence type="predicted"/>
<feature type="chain" id="PRO_5035206995" description="GPI anchored cell wall protein" evidence="1">
    <location>
        <begin position="28"/>
        <end position="211"/>
    </location>
</feature>
<keyword evidence="3" id="KW-1185">Reference proteome</keyword>
<comment type="caution">
    <text evidence="2">The sequence shown here is derived from an EMBL/GenBank/DDBJ whole genome shotgun (WGS) entry which is preliminary data.</text>
</comment>
<gene>
    <name evidence="2" type="ORF">PECM_007306</name>
</gene>
<accession>A0A8J8W0K0</accession>
<feature type="signal peptide" evidence="1">
    <location>
        <begin position="1"/>
        <end position="27"/>
    </location>
</feature>
<dbReference type="AlphaFoldDB" id="A0A8J8W0K0"/>
<sequence>MTFTSATMSGISLFLLSILGSLALAAAAPSSTVVSYLVADDFLDSYMAGSVIAVNPEATTYEVKCVPSASASDCSLDPPITLIAGPTTVNIQIPLSESTRVRGIDLERRGLMTVACSFTHSTESITCTATEAMTAFANGVTRTSTGSQSGSISPTEASYKALTVTGGLEKFQASATSAPTSATTSNPADRVMVTGMPFGAAVAVAAAAALI</sequence>
<evidence type="ECO:0008006" key="4">
    <source>
        <dbReference type="Google" id="ProtNLM"/>
    </source>
</evidence>
<organism evidence="2 3">
    <name type="scientific">Penicillium ucsense</name>
    <dbReference type="NCBI Taxonomy" id="2839758"/>
    <lineage>
        <taxon>Eukaryota</taxon>
        <taxon>Fungi</taxon>
        <taxon>Dikarya</taxon>
        <taxon>Ascomycota</taxon>
        <taxon>Pezizomycotina</taxon>
        <taxon>Eurotiomycetes</taxon>
        <taxon>Eurotiomycetidae</taxon>
        <taxon>Eurotiales</taxon>
        <taxon>Aspergillaceae</taxon>
        <taxon>Penicillium</taxon>
    </lineage>
</organism>
<name>A0A8J8W0K0_9EURO</name>
<protein>
    <recommendedName>
        <fullName evidence="4">GPI anchored cell wall protein</fullName>
    </recommendedName>
</protein>
<dbReference type="EMBL" id="WIWV01000066">
    <property type="protein sequence ID" value="KAF7715135.1"/>
    <property type="molecule type" value="Genomic_DNA"/>
</dbReference>
<evidence type="ECO:0000313" key="2">
    <source>
        <dbReference type="EMBL" id="KAF7715135.1"/>
    </source>
</evidence>
<keyword evidence="1" id="KW-0732">Signal</keyword>
<dbReference type="Proteomes" id="UP000631181">
    <property type="component" value="Unassembled WGS sequence"/>
</dbReference>
<dbReference type="OrthoDB" id="4991875at2759"/>
<dbReference type="PANTHER" id="PTHR40640">
    <property type="entry name" value="ANCHORED GLYCOPROTEIN, PUTATIVE (AFU_ORTHOLOGUE AFUA_8G04860)-RELATED"/>
    <property type="match status" value="1"/>
</dbReference>
<dbReference type="PANTHER" id="PTHR40640:SF1">
    <property type="entry name" value="ANCHORED GLYCOPROTEIN, PUTATIVE (AFU_ORTHOLOGUE AFUA_8G04860)-RELATED"/>
    <property type="match status" value="1"/>
</dbReference>
<evidence type="ECO:0000256" key="1">
    <source>
        <dbReference type="SAM" id="SignalP"/>
    </source>
</evidence>